<evidence type="ECO:0000313" key="10">
    <source>
        <dbReference type="Proteomes" id="UP001527392"/>
    </source>
</evidence>
<dbReference type="EMBL" id="JAKHPH010000010">
    <property type="protein sequence ID" value="MCZ3667678.1"/>
    <property type="molecule type" value="Genomic_DNA"/>
</dbReference>
<sequence length="235" mass="26193">MAKIRIFRLFKRLVVLTLIIGGGWLYFNNSRIQAASTAMIWNFRQRIVNLIGHGDDSTTQNLNLSDSDSQKNQQTGQQQTDSTTIPTNGRWASNTATIYVNTGNQTLDSAAQSAIQQWNQTGAFTFRQVNNRQQAEIVVSAMNNDSTNAAGLTKTSSNSINNHFVHANVYLNQRYLLDPDYGYDQQRIVNTAEHELGHAIGLDHTNHVSVMQPAGSFYTIQPADVQAVKKLYATK</sequence>
<evidence type="ECO:0000256" key="2">
    <source>
        <dbReference type="ARBA" id="ARBA00022723"/>
    </source>
</evidence>
<keyword evidence="7" id="KW-0482">Metalloprotease</keyword>
<dbReference type="Proteomes" id="UP001527392">
    <property type="component" value="Unassembled WGS sequence"/>
</dbReference>
<evidence type="ECO:0000256" key="3">
    <source>
        <dbReference type="ARBA" id="ARBA00022801"/>
    </source>
</evidence>
<gene>
    <name evidence="8" type="ORF">L2504_06900</name>
    <name evidence="7" type="ORF">L2724_05185</name>
</gene>
<evidence type="ECO:0000313" key="8">
    <source>
        <dbReference type="EMBL" id="MCZ3781858.1"/>
    </source>
</evidence>
<evidence type="ECO:0000256" key="1">
    <source>
        <dbReference type="ARBA" id="ARBA00022670"/>
    </source>
</evidence>
<dbReference type="SUPFAM" id="SSF55486">
    <property type="entry name" value="Metalloproteases ('zincins'), catalytic domain"/>
    <property type="match status" value="1"/>
</dbReference>
<dbReference type="InterPro" id="IPR001818">
    <property type="entry name" value="Pept_M10_metallopeptidase"/>
</dbReference>
<dbReference type="Proteomes" id="UP001212401">
    <property type="component" value="Unassembled WGS sequence"/>
</dbReference>
<evidence type="ECO:0000313" key="7">
    <source>
        <dbReference type="EMBL" id="MCZ3667678.1"/>
    </source>
</evidence>
<dbReference type="CDD" id="cd04268">
    <property type="entry name" value="ZnMc_MMP_like"/>
    <property type="match status" value="1"/>
</dbReference>
<dbReference type="Gene3D" id="3.40.390.10">
    <property type="entry name" value="Collagenase (Catalytic Domain)"/>
    <property type="match status" value="1"/>
</dbReference>
<keyword evidence="10" id="KW-1185">Reference proteome</keyword>
<accession>A0AAW5WTB7</accession>
<dbReference type="GO" id="GO:0006508">
    <property type="term" value="P:proteolysis"/>
    <property type="evidence" value="ECO:0007669"/>
    <property type="project" value="UniProtKB-KW"/>
</dbReference>
<evidence type="ECO:0000259" key="6">
    <source>
        <dbReference type="Pfam" id="PF00413"/>
    </source>
</evidence>
<evidence type="ECO:0000313" key="9">
    <source>
        <dbReference type="Proteomes" id="UP001212401"/>
    </source>
</evidence>
<reference evidence="7 10" key="1">
    <citation type="submission" date="2022-01" db="EMBL/GenBank/DDBJ databases">
        <title>VMRC isolate genome collection.</title>
        <authorList>
            <person name="France M."/>
            <person name="Rutt L."/>
            <person name="Humphrys M."/>
            <person name="Ravel J."/>
        </authorList>
    </citation>
    <scope>NUCLEOTIDE SEQUENCE</scope>
    <source>
        <strain evidence="8 10">C0030B4</strain>
        <strain evidence="7">C0048A1</strain>
    </source>
</reference>
<comment type="caution">
    <text evidence="7">The sequence shown here is derived from an EMBL/GenBank/DDBJ whole genome shotgun (WGS) entry which is preliminary data.</text>
</comment>
<dbReference type="GO" id="GO:0008270">
    <property type="term" value="F:zinc ion binding"/>
    <property type="evidence" value="ECO:0007669"/>
    <property type="project" value="InterPro"/>
</dbReference>
<feature type="region of interest" description="Disordered" evidence="5">
    <location>
        <begin position="59"/>
        <end position="89"/>
    </location>
</feature>
<protein>
    <submittedName>
        <fullName evidence="7">Matrixin family metalloprotease</fullName>
        <ecNumber evidence="7">3.4.24.-</ecNumber>
    </submittedName>
</protein>
<dbReference type="InterPro" id="IPR024079">
    <property type="entry name" value="MetalloPept_cat_dom_sf"/>
</dbReference>
<keyword evidence="3 7" id="KW-0378">Hydrolase</keyword>
<dbReference type="RefSeq" id="WP_098045175.1">
    <property type="nucleotide sequence ID" value="NZ_CAUPFI010000008.1"/>
</dbReference>
<dbReference type="AlphaFoldDB" id="A0AAW5WTB7"/>
<feature type="domain" description="Peptidase M10 metallopeptidase" evidence="6">
    <location>
        <begin position="103"/>
        <end position="233"/>
    </location>
</feature>
<feature type="compositionally biased region" description="Low complexity" evidence="5">
    <location>
        <begin position="70"/>
        <end position="84"/>
    </location>
</feature>
<evidence type="ECO:0000256" key="4">
    <source>
        <dbReference type="ARBA" id="ARBA00022833"/>
    </source>
</evidence>
<keyword evidence="4" id="KW-0862">Zinc</keyword>
<dbReference type="EMBL" id="JAKHMS010000016">
    <property type="protein sequence ID" value="MCZ3781858.1"/>
    <property type="molecule type" value="Genomic_DNA"/>
</dbReference>
<evidence type="ECO:0000256" key="5">
    <source>
        <dbReference type="SAM" id="MobiDB-lite"/>
    </source>
</evidence>
<keyword evidence="2" id="KW-0479">Metal-binding</keyword>
<keyword evidence="1" id="KW-0645">Protease</keyword>
<name>A0AAW5WTB7_9LACO</name>
<proteinExistence type="predicted"/>
<organism evidence="7 9">
    <name type="scientific">Limosilactobacillus vaginalis</name>
    <dbReference type="NCBI Taxonomy" id="1633"/>
    <lineage>
        <taxon>Bacteria</taxon>
        <taxon>Bacillati</taxon>
        <taxon>Bacillota</taxon>
        <taxon>Bacilli</taxon>
        <taxon>Lactobacillales</taxon>
        <taxon>Lactobacillaceae</taxon>
        <taxon>Limosilactobacillus</taxon>
    </lineage>
</organism>
<dbReference type="Pfam" id="PF00413">
    <property type="entry name" value="Peptidase_M10"/>
    <property type="match status" value="1"/>
</dbReference>
<dbReference type="GO" id="GO:0031012">
    <property type="term" value="C:extracellular matrix"/>
    <property type="evidence" value="ECO:0007669"/>
    <property type="project" value="InterPro"/>
</dbReference>
<dbReference type="GO" id="GO:0004222">
    <property type="term" value="F:metalloendopeptidase activity"/>
    <property type="evidence" value="ECO:0007669"/>
    <property type="project" value="InterPro"/>
</dbReference>
<dbReference type="EC" id="3.4.24.-" evidence="7"/>